<dbReference type="Gene3D" id="3.30.710.10">
    <property type="entry name" value="Potassium Channel Kv1.1, Chain A"/>
    <property type="match status" value="1"/>
</dbReference>
<protein>
    <recommendedName>
        <fullName evidence="1">BTB domain-containing protein</fullName>
    </recommendedName>
</protein>
<keyword evidence="3" id="KW-1185">Reference proteome</keyword>
<comment type="caution">
    <text evidence="2">The sequence shown here is derived from an EMBL/GenBank/DDBJ whole genome shotgun (WGS) entry which is preliminary data.</text>
</comment>
<accession>A0A9P4IPD5</accession>
<dbReference type="PANTHER" id="PTHR47843">
    <property type="entry name" value="BTB DOMAIN-CONTAINING PROTEIN-RELATED"/>
    <property type="match status" value="1"/>
</dbReference>
<proteinExistence type="predicted"/>
<dbReference type="SMART" id="SM00225">
    <property type="entry name" value="BTB"/>
    <property type="match status" value="1"/>
</dbReference>
<feature type="domain" description="BTB" evidence="1">
    <location>
        <begin position="46"/>
        <end position="106"/>
    </location>
</feature>
<dbReference type="SUPFAM" id="SSF54695">
    <property type="entry name" value="POZ domain"/>
    <property type="match status" value="1"/>
</dbReference>
<dbReference type="CDD" id="cd18186">
    <property type="entry name" value="BTB_POZ_ZBTB_KLHL-like"/>
    <property type="match status" value="1"/>
</dbReference>
<dbReference type="AlphaFoldDB" id="A0A9P4IPD5"/>
<dbReference type="PROSITE" id="PS50097">
    <property type="entry name" value="BTB"/>
    <property type="match status" value="1"/>
</dbReference>
<dbReference type="PANTHER" id="PTHR47843:SF5">
    <property type="entry name" value="BTB_POZ DOMAIN PROTEIN"/>
    <property type="match status" value="1"/>
</dbReference>
<evidence type="ECO:0000313" key="3">
    <source>
        <dbReference type="Proteomes" id="UP000799772"/>
    </source>
</evidence>
<reference evidence="2" key="1">
    <citation type="journal article" date="2020" name="Stud. Mycol.">
        <title>101 Dothideomycetes genomes: a test case for predicting lifestyles and emergence of pathogens.</title>
        <authorList>
            <person name="Haridas S."/>
            <person name="Albert R."/>
            <person name="Binder M."/>
            <person name="Bloem J."/>
            <person name="Labutti K."/>
            <person name="Salamov A."/>
            <person name="Andreopoulos B."/>
            <person name="Baker S."/>
            <person name="Barry K."/>
            <person name="Bills G."/>
            <person name="Bluhm B."/>
            <person name="Cannon C."/>
            <person name="Castanera R."/>
            <person name="Culley D."/>
            <person name="Daum C."/>
            <person name="Ezra D."/>
            <person name="Gonzalez J."/>
            <person name="Henrissat B."/>
            <person name="Kuo A."/>
            <person name="Liang C."/>
            <person name="Lipzen A."/>
            <person name="Lutzoni F."/>
            <person name="Magnuson J."/>
            <person name="Mondo S."/>
            <person name="Nolan M."/>
            <person name="Ohm R."/>
            <person name="Pangilinan J."/>
            <person name="Park H.-J."/>
            <person name="Ramirez L."/>
            <person name="Alfaro M."/>
            <person name="Sun H."/>
            <person name="Tritt A."/>
            <person name="Yoshinaga Y."/>
            <person name="Zwiers L.-H."/>
            <person name="Turgeon B."/>
            <person name="Goodwin S."/>
            <person name="Spatafora J."/>
            <person name="Crous P."/>
            <person name="Grigoriev I."/>
        </authorList>
    </citation>
    <scope>NUCLEOTIDE SEQUENCE</scope>
    <source>
        <strain evidence="2">CBS 133067</strain>
    </source>
</reference>
<dbReference type="EMBL" id="ML978123">
    <property type="protein sequence ID" value="KAF2102092.1"/>
    <property type="molecule type" value="Genomic_DNA"/>
</dbReference>
<evidence type="ECO:0000259" key="1">
    <source>
        <dbReference type="PROSITE" id="PS50097"/>
    </source>
</evidence>
<dbReference type="InterPro" id="IPR011333">
    <property type="entry name" value="SKP1/BTB/POZ_sf"/>
</dbReference>
<evidence type="ECO:0000313" key="2">
    <source>
        <dbReference type="EMBL" id="KAF2102092.1"/>
    </source>
</evidence>
<organism evidence="2 3">
    <name type="scientific">Rhizodiscina lignyota</name>
    <dbReference type="NCBI Taxonomy" id="1504668"/>
    <lineage>
        <taxon>Eukaryota</taxon>
        <taxon>Fungi</taxon>
        <taxon>Dikarya</taxon>
        <taxon>Ascomycota</taxon>
        <taxon>Pezizomycotina</taxon>
        <taxon>Dothideomycetes</taxon>
        <taxon>Pleosporomycetidae</taxon>
        <taxon>Aulographales</taxon>
        <taxon>Rhizodiscinaceae</taxon>
        <taxon>Rhizodiscina</taxon>
    </lineage>
</organism>
<dbReference type="Proteomes" id="UP000799772">
    <property type="component" value="Unassembled WGS sequence"/>
</dbReference>
<sequence length="158" mass="18040">MAPSDLVKGSFALRKARIGIAPLDLPEPLQGHREEHSKLLAAQSYSDFTIICGGERLQVHRVVLGTRSQYFDNLFNGQFKEKHTGEIRFDDEDPNTIRAMVEYMYTLSLPEGFRMSYLFQGDETERSPWNCLPLKEALDWHQKRTLNLAAIAIAAEKI</sequence>
<dbReference type="Pfam" id="PF00651">
    <property type="entry name" value="BTB"/>
    <property type="match status" value="1"/>
</dbReference>
<dbReference type="OrthoDB" id="6359816at2759"/>
<dbReference type="InterPro" id="IPR000210">
    <property type="entry name" value="BTB/POZ_dom"/>
</dbReference>
<name>A0A9P4IPD5_9PEZI</name>
<gene>
    <name evidence="2" type="ORF">NA57DRAFT_54023</name>
</gene>